<dbReference type="InterPro" id="IPR029063">
    <property type="entry name" value="SAM-dependent_MTases_sf"/>
</dbReference>
<dbReference type="AlphaFoldDB" id="A0A2T1A671"/>
<comment type="caution">
    <text evidence="7">The sequence shown here is derived from an EMBL/GenBank/DDBJ whole genome shotgun (WGS) entry which is preliminary data.</text>
</comment>
<protein>
    <submittedName>
        <fullName evidence="7">Cyclopropane-fatty-acyl-phospholipid synthase</fullName>
    </submittedName>
</protein>
<evidence type="ECO:0000256" key="2">
    <source>
        <dbReference type="ARBA" id="ARBA00022603"/>
    </source>
</evidence>
<dbReference type="PANTHER" id="PTHR43667">
    <property type="entry name" value="CYCLOPROPANE-FATTY-ACYL-PHOSPHOLIPID SYNTHASE"/>
    <property type="match status" value="1"/>
</dbReference>
<evidence type="ECO:0000256" key="5">
    <source>
        <dbReference type="ARBA" id="ARBA00023098"/>
    </source>
</evidence>
<evidence type="ECO:0000259" key="6">
    <source>
        <dbReference type="SMART" id="SM00828"/>
    </source>
</evidence>
<dbReference type="SUPFAM" id="SSF53335">
    <property type="entry name" value="S-adenosyl-L-methionine-dependent methyltransferases"/>
    <property type="match status" value="1"/>
</dbReference>
<evidence type="ECO:0000256" key="1">
    <source>
        <dbReference type="ARBA" id="ARBA00010815"/>
    </source>
</evidence>
<accession>A0A2T1A671</accession>
<keyword evidence="4" id="KW-0949">S-adenosyl-L-methionine</keyword>
<dbReference type="GO" id="GO:0032259">
    <property type="term" value="P:methylation"/>
    <property type="evidence" value="ECO:0007669"/>
    <property type="project" value="UniProtKB-KW"/>
</dbReference>
<dbReference type="Gene3D" id="3.40.50.150">
    <property type="entry name" value="Vaccinia Virus protein VP39"/>
    <property type="match status" value="1"/>
</dbReference>
<dbReference type="PANTHER" id="PTHR43667:SF1">
    <property type="entry name" value="CYCLOPROPANE-FATTY-ACYL-PHOSPHOLIPID SYNTHASE"/>
    <property type="match status" value="1"/>
</dbReference>
<feature type="domain" description="Polyketide synthase-like methyltransferase" evidence="6">
    <location>
        <begin position="156"/>
        <end position="414"/>
    </location>
</feature>
<dbReference type="OrthoDB" id="9782855at2"/>
<dbReference type="Proteomes" id="UP000237752">
    <property type="component" value="Unassembled WGS sequence"/>
</dbReference>
<dbReference type="InterPro" id="IPR003333">
    <property type="entry name" value="CMAS"/>
</dbReference>
<dbReference type="Pfam" id="PF02353">
    <property type="entry name" value="CMAS"/>
    <property type="match status" value="1"/>
</dbReference>
<keyword evidence="5" id="KW-0443">Lipid metabolism</keyword>
<evidence type="ECO:0000313" key="7">
    <source>
        <dbReference type="EMBL" id="PRZ44086.1"/>
    </source>
</evidence>
<dbReference type="GO" id="GO:0008168">
    <property type="term" value="F:methyltransferase activity"/>
    <property type="evidence" value="ECO:0007669"/>
    <property type="project" value="UniProtKB-KW"/>
</dbReference>
<keyword evidence="2" id="KW-0489">Methyltransferase</keyword>
<comment type="similarity">
    <text evidence="1">Belongs to the CFA/CMAS family.</text>
</comment>
<dbReference type="RefSeq" id="WP_106347140.1">
    <property type="nucleotide sequence ID" value="NZ_PVUE01000001.1"/>
</dbReference>
<name>A0A2T1A671_9ACTN</name>
<gene>
    <name evidence="7" type="ORF">CLV47_101210</name>
</gene>
<dbReference type="EMBL" id="PVUE01000001">
    <property type="protein sequence ID" value="PRZ44086.1"/>
    <property type="molecule type" value="Genomic_DNA"/>
</dbReference>
<dbReference type="InterPro" id="IPR020803">
    <property type="entry name" value="MeTfrase_dom"/>
</dbReference>
<evidence type="ECO:0000256" key="3">
    <source>
        <dbReference type="ARBA" id="ARBA00022679"/>
    </source>
</evidence>
<dbReference type="InterPro" id="IPR050723">
    <property type="entry name" value="CFA/CMAS"/>
</dbReference>
<dbReference type="SMART" id="SM00828">
    <property type="entry name" value="PKS_MT"/>
    <property type="match status" value="1"/>
</dbReference>
<dbReference type="PIRSF" id="PIRSF003085">
    <property type="entry name" value="CMAS"/>
    <property type="match status" value="1"/>
</dbReference>
<proteinExistence type="inferred from homology"/>
<evidence type="ECO:0000256" key="4">
    <source>
        <dbReference type="ARBA" id="ARBA00022691"/>
    </source>
</evidence>
<sequence>MTSTAERVVALVRPVIGSDLPVRIRAWDGSEAGPLNAPVVHLTSRRALRRILWHPDELGLAQAYVTGELDAPGGADDVVDALRRAWQTTPTRAHRPDARHLLTAVATGARLGALGLRPKPPVSQARLDGDVHTTTRDKAAISHHYDLSNDFYALLLDESMAYSCAYYSRPDMSLAEAQRAKLDLICRKLDLRPGMRLLDVGCGWGSLSLHAAEHYGAVVLGVTISRQQQEFVAKRIADRGLDGQVEVRLQDYREVREAPFDAVSSIEMGEHVGEDNYGTYAGVLFEQLKPSGRMLLQQMSRHRDAAPGGGAFIENFIAPDMHMRPLPDTLRFLQDAGFEIREVQAMREHYARTVADWHDTFEKHYREAVSMVGEEIARVWRLYLIGGGLTFEQGRMGVDQILAVRPAYGAASVCQVPDWNQT</sequence>
<evidence type="ECO:0000313" key="8">
    <source>
        <dbReference type="Proteomes" id="UP000237752"/>
    </source>
</evidence>
<keyword evidence="3" id="KW-0808">Transferase</keyword>
<keyword evidence="8" id="KW-1185">Reference proteome</keyword>
<dbReference type="CDD" id="cd02440">
    <property type="entry name" value="AdoMet_MTases"/>
    <property type="match status" value="1"/>
</dbReference>
<dbReference type="GO" id="GO:0008610">
    <property type="term" value="P:lipid biosynthetic process"/>
    <property type="evidence" value="ECO:0007669"/>
    <property type="project" value="InterPro"/>
</dbReference>
<reference evidence="7 8" key="1">
    <citation type="submission" date="2018-03" db="EMBL/GenBank/DDBJ databases">
        <title>Genomic Encyclopedia of Archaeal and Bacterial Type Strains, Phase II (KMG-II): from individual species to whole genera.</title>
        <authorList>
            <person name="Goeker M."/>
        </authorList>
    </citation>
    <scope>NUCLEOTIDE SEQUENCE [LARGE SCALE GENOMIC DNA]</scope>
    <source>
        <strain evidence="7 8">DSM 100065</strain>
    </source>
</reference>
<organism evidence="7 8">
    <name type="scientific">Antricoccus suffuscus</name>
    <dbReference type="NCBI Taxonomy" id="1629062"/>
    <lineage>
        <taxon>Bacteria</taxon>
        <taxon>Bacillati</taxon>
        <taxon>Actinomycetota</taxon>
        <taxon>Actinomycetes</taxon>
        <taxon>Geodermatophilales</taxon>
        <taxon>Antricoccaceae</taxon>
        <taxon>Antricoccus</taxon>
    </lineage>
</organism>